<dbReference type="GO" id="GO:0032259">
    <property type="term" value="P:methylation"/>
    <property type="evidence" value="ECO:0007669"/>
    <property type="project" value="UniProtKB-KW"/>
</dbReference>
<dbReference type="AlphaFoldDB" id="A0A4R6SB38"/>
<reference evidence="2 3" key="1">
    <citation type="submission" date="2019-03" db="EMBL/GenBank/DDBJ databases">
        <title>Genomic Encyclopedia of Type Strains, Phase IV (KMG-IV): sequencing the most valuable type-strain genomes for metagenomic binning, comparative biology and taxonomic classification.</title>
        <authorList>
            <person name="Goeker M."/>
        </authorList>
    </citation>
    <scope>NUCLEOTIDE SEQUENCE [LARGE SCALE GENOMIC DNA]</scope>
    <source>
        <strain evidence="2 3">DSM 45361</strain>
    </source>
</reference>
<dbReference type="Pfam" id="PF08241">
    <property type="entry name" value="Methyltransf_11"/>
    <property type="match status" value="1"/>
</dbReference>
<dbReference type="InterPro" id="IPR013216">
    <property type="entry name" value="Methyltransf_11"/>
</dbReference>
<gene>
    <name evidence="2" type="ORF">EV186_10465</name>
</gene>
<proteinExistence type="predicted"/>
<keyword evidence="3" id="KW-1185">Reference proteome</keyword>
<dbReference type="Gene3D" id="3.40.50.150">
    <property type="entry name" value="Vaccinia Virus protein VP39"/>
    <property type="match status" value="1"/>
</dbReference>
<dbReference type="GO" id="GO:0008757">
    <property type="term" value="F:S-adenosylmethionine-dependent methyltransferase activity"/>
    <property type="evidence" value="ECO:0007669"/>
    <property type="project" value="InterPro"/>
</dbReference>
<protein>
    <submittedName>
        <fullName evidence="2">Methyltransferase family protein</fullName>
    </submittedName>
</protein>
<dbReference type="PANTHER" id="PTHR43591:SF24">
    <property type="entry name" value="2-METHOXY-6-POLYPRENYL-1,4-BENZOQUINOL METHYLASE, MITOCHONDRIAL"/>
    <property type="match status" value="1"/>
</dbReference>
<dbReference type="InterPro" id="IPR029063">
    <property type="entry name" value="SAM-dependent_MTases_sf"/>
</dbReference>
<feature type="domain" description="Methyltransferase type 11" evidence="1">
    <location>
        <begin position="17"/>
        <end position="107"/>
    </location>
</feature>
<dbReference type="SUPFAM" id="SSF53335">
    <property type="entry name" value="S-adenosyl-L-methionine-dependent methyltransferases"/>
    <property type="match status" value="1"/>
</dbReference>
<sequence length="237" mass="23745">MPALLDVAAVQPGAGVLDVGAGTGAVAAAARARGASVVAVDAEPDMTACVADRLPGVATVCAALPELPFADEAFDAVVGNFVVNHVGRPRHAVAELRRVTRSGGRVAVTVWAAPAAAGQALLGRAVAAAGVAGGAVLGLDPADDFPRTPAGFAAVLRGAGLAGVRCQAVEWAHRTTVERWWRGPAEGLAGVGRLLAGLTAAEVVRVEAAYRRLCGGFTAPDGTLVLPHRALLAHGRA</sequence>
<keyword evidence="2" id="KW-0808">Transferase</keyword>
<comment type="caution">
    <text evidence="2">The sequence shown here is derived from an EMBL/GenBank/DDBJ whole genome shotgun (WGS) entry which is preliminary data.</text>
</comment>
<evidence type="ECO:0000313" key="2">
    <source>
        <dbReference type="EMBL" id="TDP96085.1"/>
    </source>
</evidence>
<evidence type="ECO:0000313" key="3">
    <source>
        <dbReference type="Proteomes" id="UP000295444"/>
    </source>
</evidence>
<dbReference type="Proteomes" id="UP000295444">
    <property type="component" value="Unassembled WGS sequence"/>
</dbReference>
<keyword evidence="2" id="KW-0489">Methyltransferase</keyword>
<dbReference type="RefSeq" id="WP_208115761.1">
    <property type="nucleotide sequence ID" value="NZ_SNXZ01000004.1"/>
</dbReference>
<dbReference type="PANTHER" id="PTHR43591">
    <property type="entry name" value="METHYLTRANSFERASE"/>
    <property type="match status" value="1"/>
</dbReference>
<organism evidence="2 3">
    <name type="scientific">Labedaea rhizosphaerae</name>
    <dbReference type="NCBI Taxonomy" id="598644"/>
    <lineage>
        <taxon>Bacteria</taxon>
        <taxon>Bacillati</taxon>
        <taxon>Actinomycetota</taxon>
        <taxon>Actinomycetes</taxon>
        <taxon>Pseudonocardiales</taxon>
        <taxon>Pseudonocardiaceae</taxon>
        <taxon>Labedaea</taxon>
    </lineage>
</organism>
<accession>A0A4R6SB38</accession>
<name>A0A4R6SB38_LABRH</name>
<dbReference type="EMBL" id="SNXZ01000004">
    <property type="protein sequence ID" value="TDP96085.1"/>
    <property type="molecule type" value="Genomic_DNA"/>
</dbReference>
<evidence type="ECO:0000259" key="1">
    <source>
        <dbReference type="Pfam" id="PF08241"/>
    </source>
</evidence>